<accession>A0ABT4X765</accession>
<name>A0ABT4X765_9BACI</name>
<keyword evidence="2" id="KW-1185">Reference proteome</keyword>
<proteinExistence type="predicted"/>
<gene>
    <name evidence="1" type="ORF">PJ311_16170</name>
</gene>
<sequence length="52" mass="5387">MNLSNFSPSSSLRWVPQSSPSIALLIWADPAVPDATVRIVPAAGGQRIAAVA</sequence>
<evidence type="ECO:0000313" key="1">
    <source>
        <dbReference type="EMBL" id="MDA7028111.1"/>
    </source>
</evidence>
<dbReference type="RefSeq" id="WP_271341923.1">
    <property type="nucleotide sequence ID" value="NZ_JAQKAB010000012.1"/>
</dbReference>
<evidence type="ECO:0000313" key="2">
    <source>
        <dbReference type="Proteomes" id="UP001211894"/>
    </source>
</evidence>
<organism evidence="1 2">
    <name type="scientific">Bacillus changyiensis</name>
    <dbReference type="NCBI Taxonomy" id="3004103"/>
    <lineage>
        <taxon>Bacteria</taxon>
        <taxon>Bacillati</taxon>
        <taxon>Bacillota</taxon>
        <taxon>Bacilli</taxon>
        <taxon>Bacillales</taxon>
        <taxon>Bacillaceae</taxon>
        <taxon>Bacillus</taxon>
    </lineage>
</organism>
<dbReference type="EMBL" id="JAQKAB010000012">
    <property type="protein sequence ID" value="MDA7028111.1"/>
    <property type="molecule type" value="Genomic_DNA"/>
</dbReference>
<protein>
    <submittedName>
        <fullName evidence="1">Uncharacterized protein</fullName>
    </submittedName>
</protein>
<dbReference type="Proteomes" id="UP001211894">
    <property type="component" value="Unassembled WGS sequence"/>
</dbReference>
<comment type="caution">
    <text evidence="1">The sequence shown here is derived from an EMBL/GenBank/DDBJ whole genome shotgun (WGS) entry which is preliminary data.</text>
</comment>
<reference evidence="1 2" key="1">
    <citation type="submission" date="2023-01" db="EMBL/GenBank/DDBJ databases">
        <title>Bacillus changyiensis sp. nov., isolated from a coastal deposit.</title>
        <authorList>
            <person name="Xiao G."/>
            <person name="Lai Q."/>
            <person name="Hu Z."/>
            <person name="Shao Z."/>
        </authorList>
    </citation>
    <scope>NUCLEOTIDE SEQUENCE [LARGE SCALE GENOMIC DNA]</scope>
    <source>
        <strain evidence="1 2">CLL-7-23</strain>
    </source>
</reference>